<keyword evidence="3" id="KW-1185">Reference proteome</keyword>
<dbReference type="EMBL" id="VSRR010025607">
    <property type="protein sequence ID" value="MPC66993.1"/>
    <property type="molecule type" value="Genomic_DNA"/>
</dbReference>
<dbReference type="Proteomes" id="UP000324222">
    <property type="component" value="Unassembled WGS sequence"/>
</dbReference>
<evidence type="ECO:0000256" key="1">
    <source>
        <dbReference type="SAM" id="MobiDB-lite"/>
    </source>
</evidence>
<gene>
    <name evidence="2" type="ORF">E2C01_061153</name>
</gene>
<comment type="caution">
    <text evidence="2">The sequence shown here is derived from an EMBL/GenBank/DDBJ whole genome shotgun (WGS) entry which is preliminary data.</text>
</comment>
<feature type="region of interest" description="Disordered" evidence="1">
    <location>
        <begin position="108"/>
        <end position="128"/>
    </location>
</feature>
<dbReference type="AlphaFoldDB" id="A0A5B7H9Z4"/>
<proteinExistence type="predicted"/>
<sequence>MTRESNTRNDERNEAATRRKGRKVALLVAPDRNTADLLTGGEWNKNRLPSRSVIITTGGSNKPSLSLPASMTAGLPVRRSTPDHRPPVCLPAAPPACPPVCLSGVQGRATTEGRDTWQAKARLHQHKD</sequence>
<feature type="region of interest" description="Disordered" evidence="1">
    <location>
        <begin position="57"/>
        <end position="87"/>
    </location>
</feature>
<feature type="region of interest" description="Disordered" evidence="1">
    <location>
        <begin position="1"/>
        <end position="21"/>
    </location>
</feature>
<feature type="compositionally biased region" description="Basic and acidic residues" evidence="1">
    <location>
        <begin position="1"/>
        <end position="17"/>
    </location>
</feature>
<name>A0A5B7H9Z4_PORTR</name>
<feature type="compositionally biased region" description="Polar residues" evidence="1">
    <location>
        <begin position="57"/>
        <end position="69"/>
    </location>
</feature>
<evidence type="ECO:0000313" key="3">
    <source>
        <dbReference type="Proteomes" id="UP000324222"/>
    </source>
</evidence>
<organism evidence="2 3">
    <name type="scientific">Portunus trituberculatus</name>
    <name type="common">Swimming crab</name>
    <name type="synonym">Neptunus trituberculatus</name>
    <dbReference type="NCBI Taxonomy" id="210409"/>
    <lineage>
        <taxon>Eukaryota</taxon>
        <taxon>Metazoa</taxon>
        <taxon>Ecdysozoa</taxon>
        <taxon>Arthropoda</taxon>
        <taxon>Crustacea</taxon>
        <taxon>Multicrustacea</taxon>
        <taxon>Malacostraca</taxon>
        <taxon>Eumalacostraca</taxon>
        <taxon>Eucarida</taxon>
        <taxon>Decapoda</taxon>
        <taxon>Pleocyemata</taxon>
        <taxon>Brachyura</taxon>
        <taxon>Eubrachyura</taxon>
        <taxon>Portunoidea</taxon>
        <taxon>Portunidae</taxon>
        <taxon>Portuninae</taxon>
        <taxon>Portunus</taxon>
    </lineage>
</organism>
<accession>A0A5B7H9Z4</accession>
<protein>
    <submittedName>
        <fullName evidence="2">Uncharacterized protein</fullName>
    </submittedName>
</protein>
<reference evidence="2 3" key="1">
    <citation type="submission" date="2019-05" db="EMBL/GenBank/DDBJ databases">
        <title>Another draft genome of Portunus trituberculatus and its Hox gene families provides insights of decapod evolution.</title>
        <authorList>
            <person name="Jeong J.-H."/>
            <person name="Song I."/>
            <person name="Kim S."/>
            <person name="Choi T."/>
            <person name="Kim D."/>
            <person name="Ryu S."/>
            <person name="Kim W."/>
        </authorList>
    </citation>
    <scope>NUCLEOTIDE SEQUENCE [LARGE SCALE GENOMIC DNA]</scope>
    <source>
        <tissue evidence="2">Muscle</tissue>
    </source>
</reference>
<evidence type="ECO:0000313" key="2">
    <source>
        <dbReference type="EMBL" id="MPC66993.1"/>
    </source>
</evidence>